<dbReference type="Pfam" id="PF13456">
    <property type="entry name" value="RVT_3"/>
    <property type="match status" value="1"/>
</dbReference>
<gene>
    <name evidence="2" type="ORF">PVK06_002876</name>
</gene>
<keyword evidence="3" id="KW-1185">Reference proteome</keyword>
<protein>
    <recommendedName>
        <fullName evidence="1">RNase H type-1 domain-containing protein</fullName>
    </recommendedName>
</protein>
<dbReference type="Proteomes" id="UP001358586">
    <property type="component" value="Chromosome 1"/>
</dbReference>
<dbReference type="EMBL" id="JARKNE010000001">
    <property type="protein sequence ID" value="KAK5846583.1"/>
    <property type="molecule type" value="Genomic_DNA"/>
</dbReference>
<dbReference type="InterPro" id="IPR044730">
    <property type="entry name" value="RNase_H-like_dom_plant"/>
</dbReference>
<comment type="caution">
    <text evidence="2">The sequence shown here is derived from an EMBL/GenBank/DDBJ whole genome shotgun (WGS) entry which is preliminary data.</text>
</comment>
<organism evidence="2 3">
    <name type="scientific">Gossypium arboreum</name>
    <name type="common">Tree cotton</name>
    <name type="synonym">Gossypium nanking</name>
    <dbReference type="NCBI Taxonomy" id="29729"/>
    <lineage>
        <taxon>Eukaryota</taxon>
        <taxon>Viridiplantae</taxon>
        <taxon>Streptophyta</taxon>
        <taxon>Embryophyta</taxon>
        <taxon>Tracheophyta</taxon>
        <taxon>Spermatophyta</taxon>
        <taxon>Magnoliopsida</taxon>
        <taxon>eudicotyledons</taxon>
        <taxon>Gunneridae</taxon>
        <taxon>Pentapetalae</taxon>
        <taxon>rosids</taxon>
        <taxon>malvids</taxon>
        <taxon>Malvales</taxon>
        <taxon>Malvaceae</taxon>
        <taxon>Malvoideae</taxon>
        <taxon>Gossypium</taxon>
    </lineage>
</organism>
<feature type="domain" description="RNase H type-1" evidence="1">
    <location>
        <begin position="52"/>
        <end position="165"/>
    </location>
</feature>
<evidence type="ECO:0000259" key="1">
    <source>
        <dbReference type="Pfam" id="PF13456"/>
    </source>
</evidence>
<dbReference type="InterPro" id="IPR002156">
    <property type="entry name" value="RNaseH_domain"/>
</dbReference>
<dbReference type="InterPro" id="IPR036397">
    <property type="entry name" value="RNaseH_sf"/>
</dbReference>
<reference evidence="2 3" key="1">
    <citation type="submission" date="2023-03" db="EMBL/GenBank/DDBJ databases">
        <title>WGS of Gossypium arboreum.</title>
        <authorList>
            <person name="Yu D."/>
        </authorList>
    </citation>
    <scope>NUCLEOTIDE SEQUENCE [LARGE SCALE GENOMIC DNA]</scope>
    <source>
        <tissue evidence="2">Leaf</tissue>
    </source>
</reference>
<evidence type="ECO:0000313" key="2">
    <source>
        <dbReference type="EMBL" id="KAK5846583.1"/>
    </source>
</evidence>
<proteinExistence type="predicted"/>
<dbReference type="PANTHER" id="PTHR47074:SF61">
    <property type="entry name" value="RNASE H TYPE-1 DOMAIN-CONTAINING PROTEIN"/>
    <property type="match status" value="1"/>
</dbReference>
<dbReference type="CDD" id="cd06222">
    <property type="entry name" value="RNase_H_like"/>
    <property type="match status" value="1"/>
</dbReference>
<name>A0ABR0R4Q4_GOSAR</name>
<dbReference type="Gene3D" id="3.30.420.10">
    <property type="entry name" value="Ribonuclease H-like superfamily/Ribonuclease H"/>
    <property type="match status" value="1"/>
</dbReference>
<evidence type="ECO:0000313" key="3">
    <source>
        <dbReference type="Proteomes" id="UP001358586"/>
    </source>
</evidence>
<sequence>MYERKNTKGRDISKQICSYIFEFDGIKENKLTFQVDRGPKHVNRRTKVAIFFDVAFDQQSFKSASGLIVRDVRSEILASKTVIHSDIATPFTANAHTRLQAMRLGIYMGLNNLEIMGDSKTVIKKCQSTDFDKLAIGALIRDIQSKKAEFQEIGFHFIPKIENNMPMFLLKRL</sequence>
<dbReference type="InterPro" id="IPR052929">
    <property type="entry name" value="RNase_H-like_EbsB-rel"/>
</dbReference>
<dbReference type="PANTHER" id="PTHR47074">
    <property type="entry name" value="BNAC02G40300D PROTEIN"/>
    <property type="match status" value="1"/>
</dbReference>
<accession>A0ABR0R4Q4</accession>